<comment type="caution">
    <text evidence="1">The sequence shown here is derived from an EMBL/GenBank/DDBJ whole genome shotgun (WGS) entry which is preliminary data.</text>
</comment>
<proteinExistence type="predicted"/>
<organism evidence="1 2">
    <name type="scientific">Mucilaginibacter gracilis</name>
    <dbReference type="NCBI Taxonomy" id="423350"/>
    <lineage>
        <taxon>Bacteria</taxon>
        <taxon>Pseudomonadati</taxon>
        <taxon>Bacteroidota</taxon>
        <taxon>Sphingobacteriia</taxon>
        <taxon>Sphingobacteriales</taxon>
        <taxon>Sphingobacteriaceae</taxon>
        <taxon>Mucilaginibacter</taxon>
    </lineage>
</organism>
<protein>
    <recommendedName>
        <fullName evidence="3">Outer membrane protein with beta-barrel domain</fullName>
    </recommendedName>
</protein>
<gene>
    <name evidence="1" type="ORF">BDD43_1636</name>
</gene>
<name>A0A495J074_9SPHI</name>
<dbReference type="EMBL" id="RBKU01000001">
    <property type="protein sequence ID" value="RKR81489.1"/>
    <property type="molecule type" value="Genomic_DNA"/>
</dbReference>
<evidence type="ECO:0008006" key="3">
    <source>
        <dbReference type="Google" id="ProtNLM"/>
    </source>
</evidence>
<accession>A0A495J074</accession>
<dbReference type="AlphaFoldDB" id="A0A495J074"/>
<reference evidence="1 2" key="1">
    <citation type="submission" date="2018-10" db="EMBL/GenBank/DDBJ databases">
        <title>Genomic Encyclopedia of Archaeal and Bacterial Type Strains, Phase II (KMG-II): from individual species to whole genera.</title>
        <authorList>
            <person name="Goeker M."/>
        </authorList>
    </citation>
    <scope>NUCLEOTIDE SEQUENCE [LARGE SCALE GENOMIC DNA]</scope>
    <source>
        <strain evidence="1 2">DSM 18602</strain>
    </source>
</reference>
<dbReference type="Proteomes" id="UP000268007">
    <property type="component" value="Unassembled WGS sequence"/>
</dbReference>
<evidence type="ECO:0000313" key="2">
    <source>
        <dbReference type="Proteomes" id="UP000268007"/>
    </source>
</evidence>
<sequence length="260" mass="29009">MLQKNRSNYHISMKANQPAATHNFFAVALFVLLFAGVSQTYAQADFFYGLNNKGLRISAGFGASTLQTHFNSNPLNVVFIGNLDYNINRYVSFGLEGQYGTLKGIDDEHRLKYYGSTNKYFSATANASVGLGKFADFTPNNRLQDAIKQLYLGIGIGAIKTNNVLVEHDDKQGTIYGNPQLQGKYLLLAANLGTIIDLPGILGPDRLAIIPNFQLNYVNSLYLDGFQSSQDSNLKGFYNIISVKLRYKFKSTQFRKRRVI</sequence>
<evidence type="ECO:0000313" key="1">
    <source>
        <dbReference type="EMBL" id="RKR81489.1"/>
    </source>
</evidence>
<keyword evidence="2" id="KW-1185">Reference proteome</keyword>